<protein>
    <submittedName>
        <fullName evidence="1">Uncharacterized protein</fullName>
    </submittedName>
</protein>
<proteinExistence type="predicted"/>
<evidence type="ECO:0000313" key="1">
    <source>
        <dbReference type="EMBL" id="ALY08764.1"/>
    </source>
</evidence>
<name>A0A0U4JYP5_9CAUD</name>
<evidence type="ECO:0000313" key="2">
    <source>
        <dbReference type="Proteomes" id="UP000222527"/>
    </source>
</evidence>
<accession>A0A0U4JYP5</accession>
<dbReference type="KEGG" id="vg:40079035"/>
<dbReference type="RefSeq" id="YP_009603170.1">
    <property type="nucleotide sequence ID" value="NC_041948.1"/>
</dbReference>
<dbReference type="EMBL" id="KU160642">
    <property type="protein sequence ID" value="ALY08764.1"/>
    <property type="molecule type" value="Genomic_DNA"/>
</dbReference>
<sequence length="294" mass="33618">MTIRIIQIHSKNRKTIQNHIGNEEDALRILNSDSGSYLKIEDGDFWRVITPEELQAKYKFKHDLNFAGDPWKVYVKRVKSMFVANRAIVIRKDHATDIKAVIPIENAEEYLLNRVGDVLLIQDGLGHKAVTDGEFEESYDIIKINSPWMFVEAKSEEETAENGYAQVKRGGLQWGKDKNFIPKAENVEEKPNQTYGEPIRTTHHKTDMLALEITEANYSIAAALLPQNFTTIDPKEVEGYFVVINDRMVSIDERGISTAVGLNNWACHPDIFHDIFIAVDFAYGDFLHCYREGK</sequence>
<organism evidence="1 2">
    <name type="scientific">Arthrobacter phage Circum</name>
    <dbReference type="NCBI Taxonomy" id="1772295"/>
    <lineage>
        <taxon>Viruses</taxon>
        <taxon>Duplodnaviria</taxon>
        <taxon>Heunggongvirae</taxon>
        <taxon>Uroviricota</taxon>
        <taxon>Caudoviricetes</taxon>
        <taxon>Mudcatvirus</taxon>
        <taxon>Mudcatvirus circum</taxon>
    </lineage>
</organism>
<keyword evidence="2" id="KW-1185">Reference proteome</keyword>
<dbReference type="Proteomes" id="UP000222527">
    <property type="component" value="Segment"/>
</dbReference>
<dbReference type="GeneID" id="40079035"/>
<reference evidence="1 2" key="1">
    <citation type="submission" date="2015-11" db="EMBL/GenBank/DDBJ databases">
        <authorList>
            <person name="Aziz R.M."/>
            <person name="Carl E.L."/>
            <person name="Farooq M.A."/>
            <person name="Gal B."/>
            <person name="Garcia Martinez K."/>
            <person name="Mathew K.J."/>
            <person name="Obando D.J."/>
            <person name="Robinson K.M."/>
            <person name="Robinson M.D."/>
            <person name="Sanders L.M."/>
            <person name="Silva M.P."/>
            <person name="Tasnim L."/>
            <person name="Vo M."/>
            <person name="Vo Q.D."/>
            <person name="Simon S.E."/>
            <person name="Hughes L.E."/>
            <person name="Benjamin R.C."/>
            <person name="Bradley K.W."/>
            <person name="Asai D.J."/>
            <person name="Bowman C.A."/>
            <person name="Russell D.A."/>
            <person name="Pope W.H."/>
            <person name="Jacobs-Sera D."/>
            <person name="Hendrix R.W."/>
            <person name="Hatfull G.F."/>
        </authorList>
    </citation>
    <scope>NUCLEOTIDE SEQUENCE [LARGE SCALE GENOMIC DNA]</scope>
</reference>
<dbReference type="OrthoDB" id="29903at10239"/>
<gene>
    <name evidence="1" type="primary">81</name>
    <name evidence="1" type="ORF">CIRCUM_81</name>
</gene>